<protein>
    <submittedName>
        <fullName evidence="3">Uncharacterized protein</fullName>
    </submittedName>
</protein>
<gene>
    <name evidence="3" type="ORF">Ari01nite_41770</name>
</gene>
<evidence type="ECO:0000256" key="2">
    <source>
        <dbReference type="SAM" id="Phobius"/>
    </source>
</evidence>
<evidence type="ECO:0000313" key="3">
    <source>
        <dbReference type="EMBL" id="GIE96712.1"/>
    </source>
</evidence>
<name>A0A919N1E5_9ACTN</name>
<dbReference type="RefSeq" id="WP_203782961.1">
    <property type="nucleotide sequence ID" value="NZ_BOMV01000051.1"/>
</dbReference>
<sequence>MDETTPQGRAPQGDGPPAESDRTPPPGTAQTAAAEPAAEPPKRPGRLASLRGRTLLQDDRPASVLLVFLAAVTILGLIAILLGTLVLRDGTAENPRTVAGPLNGRENATFEVMDGVGAIRLRSDDLNDDLYRVNVPGNHPVRPSVTRNDGDVRLNLEPAGSEGLVDVALNAGVLWTLRLHGGTRQTVIDLRNGRLDGIELGGGSTQIDLTLPAPSRVVPVRLTAGAERVEVRLPVNTPVRVQFAAGAGQVNLDGAARQGIAPGQSFTGNGFGEGTNTGIDFVAQAGVGSLSVTQY</sequence>
<keyword evidence="2" id="KW-1133">Transmembrane helix</keyword>
<comment type="caution">
    <text evidence="3">The sequence shown here is derived from an EMBL/GenBank/DDBJ whole genome shotgun (WGS) entry which is preliminary data.</text>
</comment>
<feature type="transmembrane region" description="Helical" evidence="2">
    <location>
        <begin position="64"/>
        <end position="87"/>
    </location>
</feature>
<keyword evidence="4" id="KW-1185">Reference proteome</keyword>
<evidence type="ECO:0000256" key="1">
    <source>
        <dbReference type="SAM" id="MobiDB-lite"/>
    </source>
</evidence>
<evidence type="ECO:0000313" key="4">
    <source>
        <dbReference type="Proteomes" id="UP000636960"/>
    </source>
</evidence>
<dbReference type="EMBL" id="BOMV01000051">
    <property type="protein sequence ID" value="GIE96712.1"/>
    <property type="molecule type" value="Genomic_DNA"/>
</dbReference>
<reference evidence="3" key="1">
    <citation type="submission" date="2021-01" db="EMBL/GenBank/DDBJ databases">
        <title>Whole genome shotgun sequence of Actinoplanes rishiriensis NBRC 108556.</title>
        <authorList>
            <person name="Komaki H."/>
            <person name="Tamura T."/>
        </authorList>
    </citation>
    <scope>NUCLEOTIDE SEQUENCE</scope>
    <source>
        <strain evidence="3">NBRC 108556</strain>
    </source>
</reference>
<dbReference type="Proteomes" id="UP000636960">
    <property type="component" value="Unassembled WGS sequence"/>
</dbReference>
<keyword evidence="2" id="KW-0472">Membrane</keyword>
<accession>A0A919N1E5</accession>
<keyword evidence="2" id="KW-0812">Transmembrane</keyword>
<feature type="region of interest" description="Disordered" evidence="1">
    <location>
        <begin position="1"/>
        <end position="46"/>
    </location>
</feature>
<dbReference type="AlphaFoldDB" id="A0A919N1E5"/>
<organism evidence="3 4">
    <name type="scientific">Paractinoplanes rishiriensis</name>
    <dbReference type="NCBI Taxonomy" id="1050105"/>
    <lineage>
        <taxon>Bacteria</taxon>
        <taxon>Bacillati</taxon>
        <taxon>Actinomycetota</taxon>
        <taxon>Actinomycetes</taxon>
        <taxon>Micromonosporales</taxon>
        <taxon>Micromonosporaceae</taxon>
        <taxon>Paractinoplanes</taxon>
    </lineage>
</organism>
<feature type="compositionally biased region" description="Low complexity" evidence="1">
    <location>
        <begin position="28"/>
        <end position="37"/>
    </location>
</feature>
<proteinExistence type="predicted"/>